<sequence length="179" mass="19797">MSEQYPYRTGTTASPGDDTEIACLYGQLNELAQQRDEAEDGAAELKGKLRAANVKIDRLECENRTVKEKASRMSRGLEEAARKDREAQAATRRLEKKVEELTKNLGGVRLASDAFQRQAEAPSAKPQQEQEHALGSRGSTVTARGAVKKRGVEDLVNLPSRPAKKYAAKKNLRRGEDMK</sequence>
<evidence type="ECO:0000256" key="1">
    <source>
        <dbReference type="SAM" id="MobiDB-lite"/>
    </source>
</evidence>
<dbReference type="RefSeq" id="XP_001800689.1">
    <property type="nucleotide sequence ID" value="XM_001800637.1"/>
</dbReference>
<name>Q0UCU6_PHANO</name>
<dbReference type="GeneID" id="5977596"/>
<dbReference type="KEGG" id="pno:SNOG_10418"/>
<dbReference type="AlphaFoldDB" id="Q0UCU6"/>
<dbReference type="Proteomes" id="UP000001055">
    <property type="component" value="Unassembled WGS sequence"/>
</dbReference>
<feature type="region of interest" description="Disordered" evidence="1">
    <location>
        <begin position="116"/>
        <end position="179"/>
    </location>
</feature>
<dbReference type="InParanoid" id="Q0UCU6"/>
<reference evidence="3" key="1">
    <citation type="journal article" date="2007" name="Plant Cell">
        <title>Dothideomycete-plant interactions illuminated by genome sequencing and EST analysis of the wheat pathogen Stagonospora nodorum.</title>
        <authorList>
            <person name="Hane J.K."/>
            <person name="Lowe R.G."/>
            <person name="Solomon P.S."/>
            <person name="Tan K.C."/>
            <person name="Schoch C.L."/>
            <person name="Spatafora J.W."/>
            <person name="Crous P.W."/>
            <person name="Kodira C."/>
            <person name="Birren B.W."/>
            <person name="Galagan J.E."/>
            <person name="Torriani S.F."/>
            <person name="McDonald B.A."/>
            <person name="Oliver R.P."/>
        </authorList>
    </citation>
    <scope>NUCLEOTIDE SEQUENCE [LARGE SCALE GENOMIC DNA]</scope>
    <source>
        <strain evidence="3">SN15 / ATCC MYA-4574 / FGSC 10173</strain>
    </source>
</reference>
<proteinExistence type="predicted"/>
<gene>
    <name evidence="2" type="ORF">SNOG_10418</name>
</gene>
<evidence type="ECO:0000313" key="2">
    <source>
        <dbReference type="EMBL" id="EAT81812.2"/>
    </source>
</evidence>
<protein>
    <submittedName>
        <fullName evidence="2">Uncharacterized protein</fullName>
    </submittedName>
</protein>
<dbReference type="EMBL" id="CH445341">
    <property type="protein sequence ID" value="EAT81812.2"/>
    <property type="molecule type" value="Genomic_DNA"/>
</dbReference>
<accession>Q0UCU6</accession>
<organism evidence="2 3">
    <name type="scientific">Phaeosphaeria nodorum (strain SN15 / ATCC MYA-4574 / FGSC 10173)</name>
    <name type="common">Glume blotch fungus</name>
    <name type="synonym">Parastagonospora nodorum</name>
    <dbReference type="NCBI Taxonomy" id="321614"/>
    <lineage>
        <taxon>Eukaryota</taxon>
        <taxon>Fungi</taxon>
        <taxon>Dikarya</taxon>
        <taxon>Ascomycota</taxon>
        <taxon>Pezizomycotina</taxon>
        <taxon>Dothideomycetes</taxon>
        <taxon>Pleosporomycetidae</taxon>
        <taxon>Pleosporales</taxon>
        <taxon>Pleosporineae</taxon>
        <taxon>Phaeosphaeriaceae</taxon>
        <taxon>Parastagonospora</taxon>
    </lineage>
</organism>
<dbReference type="Gene3D" id="1.20.5.340">
    <property type="match status" value="1"/>
</dbReference>
<dbReference type="VEuPathDB" id="FungiDB:JI435_104180"/>
<evidence type="ECO:0000313" key="3">
    <source>
        <dbReference type="Proteomes" id="UP000001055"/>
    </source>
</evidence>
<feature type="compositionally biased region" description="Basic residues" evidence="1">
    <location>
        <begin position="162"/>
        <end position="172"/>
    </location>
</feature>
<feature type="region of interest" description="Disordered" evidence="1">
    <location>
        <begin position="66"/>
        <end position="91"/>
    </location>
</feature>